<dbReference type="SUPFAM" id="SSF48403">
    <property type="entry name" value="Ankyrin repeat"/>
    <property type="match status" value="1"/>
</dbReference>
<proteinExistence type="predicted"/>
<dbReference type="VEuPathDB" id="FungiDB:P175DRAFT_0499955"/>
<keyword evidence="1" id="KW-0677">Repeat</keyword>
<evidence type="ECO:0000313" key="5">
    <source>
        <dbReference type="Proteomes" id="UP000034947"/>
    </source>
</evidence>
<dbReference type="Pfam" id="PF12796">
    <property type="entry name" value="Ank_2"/>
    <property type="match status" value="2"/>
</dbReference>
<feature type="repeat" description="ANK" evidence="3">
    <location>
        <begin position="293"/>
        <end position="325"/>
    </location>
</feature>
<keyword evidence="5" id="KW-1185">Reference proteome</keyword>
<comment type="caution">
    <text evidence="4">The sequence shown here is derived from an EMBL/GenBank/DDBJ whole genome shotgun (WGS) entry which is preliminary data.</text>
</comment>
<protein>
    <submittedName>
        <fullName evidence="4">Uncharacterized protein</fullName>
    </submittedName>
</protein>
<accession>A0A0F8UWX2</accession>
<dbReference type="OrthoDB" id="4772757at2759"/>
<dbReference type="PANTHER" id="PTHR24198">
    <property type="entry name" value="ANKYRIN REPEAT AND PROTEIN KINASE DOMAIN-CONTAINING PROTEIN"/>
    <property type="match status" value="1"/>
</dbReference>
<gene>
    <name evidence="4" type="ORF">AOCH_006223</name>
</gene>
<dbReference type="InterPro" id="IPR036770">
    <property type="entry name" value="Ankyrin_rpt-contain_sf"/>
</dbReference>
<dbReference type="Proteomes" id="UP000034947">
    <property type="component" value="Unassembled WGS sequence"/>
</dbReference>
<dbReference type="Gene3D" id="1.25.40.20">
    <property type="entry name" value="Ankyrin repeat-containing domain"/>
    <property type="match status" value="1"/>
</dbReference>
<dbReference type="EMBL" id="JYKN01000551">
    <property type="protein sequence ID" value="KKK23993.1"/>
    <property type="molecule type" value="Genomic_DNA"/>
</dbReference>
<sequence>MARLDRLPAELILLIADSLCSQKDINALVQTNQTLYHLLHGFLCKYNVQHYQGKALLWAAENGHTCLVRDLLNAGANIAAFEGIPRGNPLWLAFDHGHLATVKILLSETRPNRSCTRKQLRSTLQWAISIHDQKIVELLLQYKVPLDPIEDSRRIGREDARNLSALGYSVSFRFPAIIPLLIEQGAQPGSYEDPGPVESAICTDQPEVAELLLKHGVPLTSDAGLCHVMKHNNKELFQLLVKYGMQMDYWGHIPLFWAIIDGSSPEMVGLLIDHGANPHLSGQLVIGLWREVYDLSPIGFAVYFGHLDIVKLLLEKGVQPLLSDLHMAEKKEDVEALAILSELSYEGIKEKKDVEIYTTSRAQDEAARNPEFRILFTMRPLYDPDTE</sequence>
<organism evidence="4 5">
    <name type="scientific">Aspergillus ochraceoroseus</name>
    <dbReference type="NCBI Taxonomy" id="138278"/>
    <lineage>
        <taxon>Eukaryota</taxon>
        <taxon>Fungi</taxon>
        <taxon>Dikarya</taxon>
        <taxon>Ascomycota</taxon>
        <taxon>Pezizomycotina</taxon>
        <taxon>Eurotiomycetes</taxon>
        <taxon>Eurotiomycetidae</taxon>
        <taxon>Eurotiales</taxon>
        <taxon>Aspergillaceae</taxon>
        <taxon>Aspergillus</taxon>
        <taxon>Aspergillus subgen. Nidulantes</taxon>
    </lineage>
</organism>
<evidence type="ECO:0000256" key="2">
    <source>
        <dbReference type="ARBA" id="ARBA00023043"/>
    </source>
</evidence>
<dbReference type="PROSITE" id="PS50297">
    <property type="entry name" value="ANK_REP_REGION"/>
    <property type="match status" value="1"/>
</dbReference>
<evidence type="ECO:0000313" key="4">
    <source>
        <dbReference type="EMBL" id="KKK23993.1"/>
    </source>
</evidence>
<name>A0A0F8UWX2_9EURO</name>
<dbReference type="AlphaFoldDB" id="A0A0F8UWX2"/>
<dbReference type="PROSITE" id="PS50088">
    <property type="entry name" value="ANK_REPEAT"/>
    <property type="match status" value="1"/>
</dbReference>
<evidence type="ECO:0000256" key="1">
    <source>
        <dbReference type="ARBA" id="ARBA00022737"/>
    </source>
</evidence>
<dbReference type="PANTHER" id="PTHR24198:SF165">
    <property type="entry name" value="ANKYRIN REPEAT-CONTAINING PROTEIN-RELATED"/>
    <property type="match status" value="1"/>
</dbReference>
<evidence type="ECO:0000256" key="3">
    <source>
        <dbReference type="PROSITE-ProRule" id="PRU00023"/>
    </source>
</evidence>
<dbReference type="SMART" id="SM00248">
    <property type="entry name" value="ANK"/>
    <property type="match status" value="7"/>
</dbReference>
<keyword evidence="2 3" id="KW-0040">ANK repeat</keyword>
<reference evidence="4 5" key="1">
    <citation type="submission" date="2015-02" db="EMBL/GenBank/DDBJ databases">
        <title>Draft Genome Sequences of Two Closely-Related Aflatoxigenic Aspergillus Species Obtained from the Cote d'Ivoire.</title>
        <authorList>
            <person name="Moore G.G."/>
            <person name="Beltz S.B."/>
            <person name="Mack B.M."/>
        </authorList>
    </citation>
    <scope>NUCLEOTIDE SEQUENCE [LARGE SCALE GENOMIC DNA]</scope>
    <source>
        <strain evidence="4 5">SRRC1432</strain>
    </source>
</reference>
<dbReference type="InterPro" id="IPR002110">
    <property type="entry name" value="Ankyrin_rpt"/>
</dbReference>